<feature type="transmembrane region" description="Helical" evidence="2">
    <location>
        <begin position="345"/>
        <end position="365"/>
    </location>
</feature>
<accession>A0A7G9W6T7</accession>
<feature type="signal peptide" evidence="3">
    <location>
        <begin position="1"/>
        <end position="23"/>
    </location>
</feature>
<feature type="region of interest" description="Disordered" evidence="1">
    <location>
        <begin position="305"/>
        <end position="335"/>
    </location>
</feature>
<sequence>MRNKIAIIMMAILLVMPSLTVLAEPEQQPELELEEGQYYTLYDEEDNVLLRTGIIIHVGDKFVDHNNIQYLVHKVDAENFKAWAKKIEESEPSKPSFAEFAQLEGADERRIGLYYTHSGESYVPTEGYAQTDKRRGGIYKVGGVLAATLEEFDIEVIDSQRTHFPYSGSYRRSRRTAIEIIGRDVDAIFDVHRDATPPQAYLEEIDGEQITQILIVVGRQNPAQAVNEEFAWQLKSVADENIPDLVKGIFYARGSYNQDLHPRALLLEIGAHTNKREDAERGAALFADVISQTLYGEFEAPNTTLDLESDDVDGDDADDDDALPPTVQSTENHGGTGSGGLLKGFLTVILLTVIGGGGYLLISVGDTREIERKLRGFFTKEFANTLKGKNSKKPKE</sequence>
<organism evidence="4 5">
    <name type="scientific">Alkalicella caledoniensis</name>
    <dbReference type="NCBI Taxonomy" id="2731377"/>
    <lineage>
        <taxon>Bacteria</taxon>
        <taxon>Bacillati</taxon>
        <taxon>Bacillota</taxon>
        <taxon>Clostridia</taxon>
        <taxon>Eubacteriales</taxon>
        <taxon>Proteinivoracaceae</taxon>
        <taxon>Alkalicella</taxon>
    </lineage>
</organism>
<dbReference type="EMBL" id="CP058559">
    <property type="protein sequence ID" value="QNO14399.1"/>
    <property type="molecule type" value="Genomic_DNA"/>
</dbReference>
<evidence type="ECO:0000313" key="4">
    <source>
        <dbReference type="EMBL" id="QNO14399.1"/>
    </source>
</evidence>
<dbReference type="NCBIfam" id="TIGR02867">
    <property type="entry name" value="spore_II_P"/>
    <property type="match status" value="1"/>
</dbReference>
<dbReference type="InterPro" id="IPR010897">
    <property type="entry name" value="Spore_II_P"/>
</dbReference>
<keyword evidence="2" id="KW-0472">Membrane</keyword>
<dbReference type="AlphaFoldDB" id="A0A7G9W6T7"/>
<keyword evidence="3" id="KW-0732">Signal</keyword>
<feature type="compositionally biased region" description="Acidic residues" evidence="1">
    <location>
        <begin position="307"/>
        <end position="322"/>
    </location>
</feature>
<dbReference type="Proteomes" id="UP000516160">
    <property type="component" value="Chromosome"/>
</dbReference>
<proteinExistence type="predicted"/>
<dbReference type="Pfam" id="PF07454">
    <property type="entry name" value="SpoIIP"/>
    <property type="match status" value="1"/>
</dbReference>
<feature type="chain" id="PRO_5028851973" evidence="3">
    <location>
        <begin position="24"/>
        <end position="396"/>
    </location>
</feature>
<reference evidence="4 5" key="1">
    <citation type="submission" date="2020-07" db="EMBL/GenBank/DDBJ databases">
        <title>Alkalicella. sp. LB2 genome.</title>
        <authorList>
            <person name="Postec A."/>
            <person name="Quemeneur M."/>
        </authorList>
    </citation>
    <scope>NUCLEOTIDE SEQUENCE [LARGE SCALE GENOMIC DNA]</scope>
    <source>
        <strain evidence="4 5">LB2</strain>
    </source>
</reference>
<evidence type="ECO:0000256" key="3">
    <source>
        <dbReference type="SAM" id="SignalP"/>
    </source>
</evidence>
<evidence type="ECO:0000256" key="2">
    <source>
        <dbReference type="SAM" id="Phobius"/>
    </source>
</evidence>
<evidence type="ECO:0000256" key="1">
    <source>
        <dbReference type="SAM" id="MobiDB-lite"/>
    </source>
</evidence>
<keyword evidence="5" id="KW-1185">Reference proteome</keyword>
<name>A0A7G9W6T7_ALKCA</name>
<gene>
    <name evidence="4" type="ORF">HYG86_06250</name>
</gene>
<keyword evidence="2" id="KW-1133">Transmembrane helix</keyword>
<evidence type="ECO:0000313" key="5">
    <source>
        <dbReference type="Proteomes" id="UP000516160"/>
    </source>
</evidence>
<protein>
    <submittedName>
        <fullName evidence="4">Stage II sporulation protein P</fullName>
    </submittedName>
</protein>
<dbReference type="KEGG" id="acae:HYG86_06250"/>
<dbReference type="RefSeq" id="WP_213168057.1">
    <property type="nucleotide sequence ID" value="NZ_CP058559.1"/>
</dbReference>
<keyword evidence="2" id="KW-0812">Transmembrane</keyword>